<evidence type="ECO:0008006" key="4">
    <source>
        <dbReference type="Google" id="ProtNLM"/>
    </source>
</evidence>
<evidence type="ECO:0000313" key="3">
    <source>
        <dbReference type="Proteomes" id="UP000560658"/>
    </source>
</evidence>
<sequence>MKIKIFLLGLCSFVCCIMTITAQVTDVKHPGVLFNIEDLERMKKMRFVEPWKTGYEELCKKAHKISAPDYKPGEGCVEVGRSPYVNNATYRIEMEAALMQAIQWYVTNDERYARNAMTIIRNWSIKHKIWIGADVRLEVGPGAKNLAAAAEIMRYTYSGWTEMDTYNAIKYFKEVCWPCLGGTKDGKLPYLSPANQAAMELTGTLAIAIFCDEAVWLNNAVQALREHPSGGIKHNSLSNGQVSDFGRDQGHARGQIGDYILCAEIALKQGIDIYSDMQNRLGTCAEYYAKTNLGYPEVYIPAGCVYDYFPTPYCAFNVRAIALEKPNIRQDFLRALELCNGFYGEKAKKDYPYIQEYRSKLKVGAETFLFHKPENYSPKITVPLLPLKEYYPLLYMAELNVTEIAVDTNLQPAALRADKEGIWTLSGAGSDTQLDMGNYAWTDMKGDGALVVRVTSLDETNPEAYAGLMIRESLSQDARMAMVWMKSDKWQIGFGRREIEAGEIIRIFRENGFFAPFWLKLERRGNELSGYLSPDGIVWTCCGYGYVNMPEVVKVGIFSTSGKEGVVSFASFDNLGIGDNEKKPVQKKIQVVDFLNKRHFGAISLEQGDVELAKSSSGLPVNYKIMNPRIAKVVDGKIRPLRAGTTRIWAYQEGNEEYGATGRVSWELEVKNKYLIKNELEEGFYFIKWNNNYIDFVDTDWNDVYLANDSIHPYPEFVRVFQNEEVKHRERQIWYVKKILVDKNEGLYRYKIISVTDKRYIDEQGNMTENKFANQHAVNIYYSKPRDAYAIQAGTKEGLYWKTFGDFYSGHREFRVNGRNVGYPEVFPFLFLKLSDCDLQKYNIDKNINYDK</sequence>
<dbReference type="Gene3D" id="2.60.120.200">
    <property type="match status" value="1"/>
</dbReference>
<accession>A0A840D3U6</accession>
<gene>
    <name evidence="2" type="ORF">GGR06_001162</name>
</gene>
<dbReference type="InterPro" id="IPR008929">
    <property type="entry name" value="Chondroitin_lyas"/>
</dbReference>
<proteinExistence type="predicted"/>
<reference evidence="2" key="1">
    <citation type="submission" date="2020-08" db="EMBL/GenBank/DDBJ databases">
        <title>Genomic Encyclopedia of Type Strains, Phase IV (KMG-IV): sequencing the most valuable type-strain genomes for metagenomic binning, comparative biology and taxonomic classification.</title>
        <authorList>
            <person name="Goeker M."/>
        </authorList>
    </citation>
    <scope>NUCLEOTIDE SEQUENCE [LARGE SCALE GENOMIC DNA]</scope>
    <source>
        <strain evidence="2">DSM 105720</strain>
    </source>
</reference>
<dbReference type="RefSeq" id="WP_148298202.1">
    <property type="nucleotide sequence ID" value="NZ_JACIER010000003.1"/>
</dbReference>
<comment type="caution">
    <text evidence="2">The sequence shown here is derived from an EMBL/GenBank/DDBJ whole genome shotgun (WGS) entry which is preliminary data.</text>
</comment>
<dbReference type="EMBL" id="JACIER010000003">
    <property type="protein sequence ID" value="MBB4043395.1"/>
    <property type="molecule type" value="Genomic_DNA"/>
</dbReference>
<keyword evidence="1" id="KW-0732">Signal</keyword>
<dbReference type="SUPFAM" id="SSF48230">
    <property type="entry name" value="Chondroitin AC/alginate lyase"/>
    <property type="match status" value="1"/>
</dbReference>
<protein>
    <recommendedName>
        <fullName evidence="4">Alginate lyase domain-containing protein</fullName>
    </recommendedName>
</protein>
<feature type="chain" id="PRO_5032583811" description="Alginate lyase domain-containing protein" evidence="1">
    <location>
        <begin position="23"/>
        <end position="852"/>
    </location>
</feature>
<name>A0A840D3U6_9BACE</name>
<dbReference type="Proteomes" id="UP000560658">
    <property type="component" value="Unassembled WGS sequence"/>
</dbReference>
<keyword evidence="3" id="KW-1185">Reference proteome</keyword>
<evidence type="ECO:0000256" key="1">
    <source>
        <dbReference type="SAM" id="SignalP"/>
    </source>
</evidence>
<organism evidence="2 3">
    <name type="scientific">Bacteroides reticulotermitis</name>
    <dbReference type="NCBI Taxonomy" id="1133319"/>
    <lineage>
        <taxon>Bacteria</taxon>
        <taxon>Pseudomonadati</taxon>
        <taxon>Bacteroidota</taxon>
        <taxon>Bacteroidia</taxon>
        <taxon>Bacteroidales</taxon>
        <taxon>Bacteroidaceae</taxon>
        <taxon>Bacteroides</taxon>
    </lineage>
</organism>
<feature type="signal peptide" evidence="1">
    <location>
        <begin position="1"/>
        <end position="22"/>
    </location>
</feature>
<dbReference type="Gene3D" id="1.50.10.100">
    <property type="entry name" value="Chondroitin AC/alginate lyase"/>
    <property type="match status" value="1"/>
</dbReference>
<dbReference type="AlphaFoldDB" id="A0A840D3U6"/>
<evidence type="ECO:0000313" key="2">
    <source>
        <dbReference type="EMBL" id="MBB4043395.1"/>
    </source>
</evidence>